<evidence type="ECO:0000256" key="3">
    <source>
        <dbReference type="ARBA" id="ARBA00024042"/>
    </source>
</evidence>
<dbReference type="InterPro" id="IPR013785">
    <property type="entry name" value="Aldolase_TIM"/>
</dbReference>
<accession>A0A087U791</accession>
<evidence type="ECO:0000313" key="6">
    <source>
        <dbReference type="EMBL" id="KFM73230.1"/>
    </source>
</evidence>
<dbReference type="CDD" id="cd02809">
    <property type="entry name" value="alpha_hydroxyacid_oxid_FMN"/>
    <property type="match status" value="1"/>
</dbReference>
<keyword evidence="4" id="KW-0732">Signal</keyword>
<dbReference type="InterPro" id="IPR012133">
    <property type="entry name" value="Alpha-hydoxy_acid_DH_FMN"/>
</dbReference>
<dbReference type="InterPro" id="IPR000262">
    <property type="entry name" value="FMN-dep_DH"/>
</dbReference>
<feature type="signal peptide" evidence="4">
    <location>
        <begin position="1"/>
        <end position="18"/>
    </location>
</feature>
<dbReference type="GO" id="GO:0010181">
    <property type="term" value="F:FMN binding"/>
    <property type="evidence" value="ECO:0007669"/>
    <property type="project" value="InterPro"/>
</dbReference>
<proteinExistence type="inferred from homology"/>
<evidence type="ECO:0000256" key="2">
    <source>
        <dbReference type="ARBA" id="ARBA00023002"/>
    </source>
</evidence>
<dbReference type="GO" id="GO:0016491">
    <property type="term" value="F:oxidoreductase activity"/>
    <property type="evidence" value="ECO:0007669"/>
    <property type="project" value="UniProtKB-KW"/>
</dbReference>
<dbReference type="AlphaFoldDB" id="A0A087U791"/>
<dbReference type="SUPFAM" id="SSF51395">
    <property type="entry name" value="FMN-linked oxidoreductases"/>
    <property type="match status" value="1"/>
</dbReference>
<evidence type="ECO:0000313" key="7">
    <source>
        <dbReference type="Proteomes" id="UP000054359"/>
    </source>
</evidence>
<evidence type="ECO:0000256" key="4">
    <source>
        <dbReference type="SAM" id="SignalP"/>
    </source>
</evidence>
<comment type="cofactor">
    <cofactor evidence="1">
        <name>FMN</name>
        <dbReference type="ChEBI" id="CHEBI:58210"/>
    </cofactor>
</comment>
<keyword evidence="7" id="KW-1185">Reference proteome</keyword>
<dbReference type="Pfam" id="PF01070">
    <property type="entry name" value="FMN_dh"/>
    <property type="match status" value="1"/>
</dbReference>
<name>A0A087U791_STEMI</name>
<dbReference type="PROSITE" id="PS51349">
    <property type="entry name" value="FMN_HYDROXY_ACID_DH_2"/>
    <property type="match status" value="1"/>
</dbReference>
<gene>
    <name evidence="6" type="ORF">X975_16716</name>
</gene>
<evidence type="ECO:0000256" key="1">
    <source>
        <dbReference type="ARBA" id="ARBA00001917"/>
    </source>
</evidence>
<dbReference type="PANTHER" id="PTHR10578">
    <property type="entry name" value="S -2-HYDROXY-ACID OXIDASE-RELATED"/>
    <property type="match status" value="1"/>
</dbReference>
<feature type="chain" id="PRO_5001830274" evidence="4">
    <location>
        <begin position="19"/>
        <end position="543"/>
    </location>
</feature>
<keyword evidence="2" id="KW-0560">Oxidoreductase</keyword>
<dbReference type="Gene3D" id="3.20.20.70">
    <property type="entry name" value="Aldolase class I"/>
    <property type="match status" value="1"/>
</dbReference>
<feature type="domain" description="FMN hydroxy acid dehydrogenase" evidence="5">
    <location>
        <begin position="76"/>
        <end position="478"/>
    </location>
</feature>
<comment type="similarity">
    <text evidence="3">Belongs to the FMN-dependent alpha-hydroxy acid dehydrogenase family.</text>
</comment>
<dbReference type="STRING" id="407821.A0A087U791"/>
<dbReference type="Proteomes" id="UP000054359">
    <property type="component" value="Unassembled WGS sequence"/>
</dbReference>
<sequence length="543" mass="61120">MKRFLIAVLWVTLAAVRASPNPAKASIEAKANLDIEAEVSISADSSIYDGPIEWDDNCDCNLEDNDYYDDILYMRRRYQDFAAVRDFENYVKREVDTWRRDFFSAGAENQTTLFENEQAFQRLRLRPRILRGVGVRDTTTQLLGDDASFPLGIAPIALLEYADPDGENGVAEAAECEGVPYIVSAFSNTDLEEIAARAPHANLWMETFIFFDRSITQSIIERAEASGYRAIVVTVPLPESGNIVPVARNNPVLPDYIHLPNIENDESNENLATEDSVHRHHILSQIELVKGKGYFKTEKVDQRYERTSQCIGSFGLADYFNYLVDPEQSWDDIRWIRKTTNLPIVVRGVLTGCDAIRAVENGANAIIVDNLGGRGLDSAPAAIEALAEVLEAVDVYQNVEVYLSGGVRWGTDILKALAIGADGVFIGRPVSWGMLHSGKCGVRRVLQVLRREFERDMGLMGVKHVDEITSTMVVTENYYRHRYRPNDVDGRTSAREDRLECPFGYDYDENFDPSLEDVIELRPRYGPRLPNNYGISPPILPNF</sequence>
<organism evidence="6 7">
    <name type="scientific">Stegodyphus mimosarum</name>
    <name type="common">African social velvet spider</name>
    <dbReference type="NCBI Taxonomy" id="407821"/>
    <lineage>
        <taxon>Eukaryota</taxon>
        <taxon>Metazoa</taxon>
        <taxon>Ecdysozoa</taxon>
        <taxon>Arthropoda</taxon>
        <taxon>Chelicerata</taxon>
        <taxon>Arachnida</taxon>
        <taxon>Araneae</taxon>
        <taxon>Araneomorphae</taxon>
        <taxon>Entelegynae</taxon>
        <taxon>Eresoidea</taxon>
        <taxon>Eresidae</taxon>
        <taxon>Stegodyphus</taxon>
    </lineage>
</organism>
<dbReference type="EMBL" id="KK118538">
    <property type="protein sequence ID" value="KFM73230.1"/>
    <property type="molecule type" value="Genomic_DNA"/>
</dbReference>
<dbReference type="InterPro" id="IPR037396">
    <property type="entry name" value="FMN_HAD"/>
</dbReference>
<evidence type="ECO:0000259" key="5">
    <source>
        <dbReference type="PROSITE" id="PS51349"/>
    </source>
</evidence>
<protein>
    <submittedName>
        <fullName evidence="6">Hydroxyacid oxidase 1</fullName>
    </submittedName>
</protein>
<feature type="non-terminal residue" evidence="6">
    <location>
        <position position="543"/>
    </location>
</feature>
<dbReference type="PANTHER" id="PTHR10578:SF146">
    <property type="entry name" value="OXIDASE, PUTATIVE-RELATED"/>
    <property type="match status" value="1"/>
</dbReference>
<reference evidence="6 7" key="1">
    <citation type="submission" date="2013-11" db="EMBL/GenBank/DDBJ databases">
        <title>Genome sequencing of Stegodyphus mimosarum.</title>
        <authorList>
            <person name="Bechsgaard J."/>
        </authorList>
    </citation>
    <scope>NUCLEOTIDE SEQUENCE [LARGE SCALE GENOMIC DNA]</scope>
</reference>
<dbReference type="OrthoDB" id="6419613at2759"/>